<gene>
    <name evidence="1" type="ORF">S01H1_58235</name>
</gene>
<name>X0W044_9ZZZZ</name>
<dbReference type="AlphaFoldDB" id="X0W044"/>
<sequence>MKSETIAPEEASHVLGTCLTEDEREELVAIRHQLSESINWGNLVDTIKAEMVEVLDGVVLDGVCSKTNPFENLEDTEQDFLYGDHENVDTRKRFVMLLLLKKLLGGLKQNVRKNLDALIQE</sequence>
<organism evidence="1">
    <name type="scientific">marine sediment metagenome</name>
    <dbReference type="NCBI Taxonomy" id="412755"/>
    <lineage>
        <taxon>unclassified sequences</taxon>
        <taxon>metagenomes</taxon>
        <taxon>ecological metagenomes</taxon>
    </lineage>
</organism>
<dbReference type="EMBL" id="BARS01038034">
    <property type="protein sequence ID" value="GAG18013.1"/>
    <property type="molecule type" value="Genomic_DNA"/>
</dbReference>
<reference evidence="1" key="1">
    <citation type="journal article" date="2014" name="Front. Microbiol.">
        <title>High frequency of phylogenetically diverse reductive dehalogenase-homologous genes in deep subseafloor sedimentary metagenomes.</title>
        <authorList>
            <person name="Kawai M."/>
            <person name="Futagami T."/>
            <person name="Toyoda A."/>
            <person name="Takaki Y."/>
            <person name="Nishi S."/>
            <person name="Hori S."/>
            <person name="Arai W."/>
            <person name="Tsubouchi T."/>
            <person name="Morono Y."/>
            <person name="Uchiyama I."/>
            <person name="Ito T."/>
            <person name="Fujiyama A."/>
            <person name="Inagaki F."/>
            <person name="Takami H."/>
        </authorList>
    </citation>
    <scope>NUCLEOTIDE SEQUENCE</scope>
    <source>
        <strain evidence="1">Expedition CK06-06</strain>
    </source>
</reference>
<evidence type="ECO:0000313" key="1">
    <source>
        <dbReference type="EMBL" id="GAG18013.1"/>
    </source>
</evidence>
<accession>X0W044</accession>
<proteinExistence type="predicted"/>
<feature type="non-terminal residue" evidence="1">
    <location>
        <position position="121"/>
    </location>
</feature>
<comment type="caution">
    <text evidence="1">The sequence shown here is derived from an EMBL/GenBank/DDBJ whole genome shotgun (WGS) entry which is preliminary data.</text>
</comment>
<protein>
    <submittedName>
        <fullName evidence="1">Uncharacterized protein</fullName>
    </submittedName>
</protein>